<dbReference type="OrthoDB" id="3854098at2"/>
<accession>A0A640UTA2</accession>
<evidence type="ECO:0000313" key="2">
    <source>
        <dbReference type="Proteomes" id="UP000431826"/>
    </source>
</evidence>
<dbReference type="AlphaFoldDB" id="A0A640UTA2"/>
<dbReference type="GeneID" id="96283379"/>
<dbReference type="RefSeq" id="WP_159743609.1">
    <property type="nucleotide sequence ID" value="NZ_BLIR01000001.1"/>
</dbReference>
<dbReference type="Proteomes" id="UP000431826">
    <property type="component" value="Unassembled WGS sequence"/>
</dbReference>
<reference evidence="1 2" key="1">
    <citation type="submission" date="2019-12" db="EMBL/GenBank/DDBJ databases">
        <title>Whole genome shotgun sequence of Streptomyces tubercidicus NBRC 13090.</title>
        <authorList>
            <person name="Ichikawa N."/>
            <person name="Kimura A."/>
            <person name="Kitahashi Y."/>
            <person name="Komaki H."/>
            <person name="Tamura T."/>
        </authorList>
    </citation>
    <scope>NUCLEOTIDE SEQUENCE [LARGE SCALE GENOMIC DNA]</scope>
    <source>
        <strain evidence="1 2">NBRC 13090</strain>
    </source>
</reference>
<sequence length="168" mass="17480">MYEPIRTKSVHTMADPEIPHRSREQELDIRLAGQLTALLTVTDELHALARRMEGGGPQDAGVDGAGVDGAELDGDGLHGSALDGTALAAAAERIAEQVARLSGGHYPLRAEPTDSGAPSRIEALQQRAHTLAGNALAVATTRGDEAARELAAERMAAHAAPLRDLATA</sequence>
<name>A0A640UTA2_9ACTN</name>
<protein>
    <submittedName>
        <fullName evidence="1">Uncharacterized protein</fullName>
    </submittedName>
</protein>
<proteinExistence type="predicted"/>
<comment type="caution">
    <text evidence="1">The sequence shown here is derived from an EMBL/GenBank/DDBJ whole genome shotgun (WGS) entry which is preliminary data.</text>
</comment>
<organism evidence="1 2">
    <name type="scientific">Streptomyces tubercidicus</name>
    <dbReference type="NCBI Taxonomy" id="47759"/>
    <lineage>
        <taxon>Bacteria</taxon>
        <taxon>Bacillati</taxon>
        <taxon>Actinomycetota</taxon>
        <taxon>Actinomycetes</taxon>
        <taxon>Kitasatosporales</taxon>
        <taxon>Streptomycetaceae</taxon>
        <taxon>Streptomyces</taxon>
    </lineage>
</organism>
<evidence type="ECO:0000313" key="1">
    <source>
        <dbReference type="EMBL" id="GFE37575.1"/>
    </source>
</evidence>
<gene>
    <name evidence="1" type="ORF">Stube_22480</name>
</gene>
<dbReference type="EMBL" id="BLIR01000001">
    <property type="protein sequence ID" value="GFE37575.1"/>
    <property type="molecule type" value="Genomic_DNA"/>
</dbReference>
<keyword evidence="2" id="KW-1185">Reference proteome</keyword>